<dbReference type="EMBL" id="MU250535">
    <property type="protein sequence ID" value="KAG7446182.1"/>
    <property type="molecule type" value="Genomic_DNA"/>
</dbReference>
<comment type="caution">
    <text evidence="1">The sequence shown here is derived from an EMBL/GenBank/DDBJ whole genome shotgun (WGS) entry which is preliminary data.</text>
</comment>
<dbReference type="Proteomes" id="UP000812287">
    <property type="component" value="Unassembled WGS sequence"/>
</dbReference>
<organism evidence="1 2">
    <name type="scientific">Guyanagaster necrorhizus</name>
    <dbReference type="NCBI Taxonomy" id="856835"/>
    <lineage>
        <taxon>Eukaryota</taxon>
        <taxon>Fungi</taxon>
        <taxon>Dikarya</taxon>
        <taxon>Basidiomycota</taxon>
        <taxon>Agaricomycotina</taxon>
        <taxon>Agaricomycetes</taxon>
        <taxon>Agaricomycetidae</taxon>
        <taxon>Agaricales</taxon>
        <taxon>Marasmiineae</taxon>
        <taxon>Physalacriaceae</taxon>
        <taxon>Guyanagaster</taxon>
    </lineage>
</organism>
<gene>
    <name evidence="1" type="ORF">BT62DRAFT_1076562</name>
</gene>
<reference evidence="1" key="1">
    <citation type="submission" date="2020-11" db="EMBL/GenBank/DDBJ databases">
        <title>Adaptations for nitrogen fixation in a non-lichenized fungal sporocarp promotes dispersal by wood-feeding termites.</title>
        <authorList>
            <consortium name="DOE Joint Genome Institute"/>
            <person name="Koch R.A."/>
            <person name="Yoon G."/>
            <person name="Arayal U."/>
            <person name="Lail K."/>
            <person name="Amirebrahimi M."/>
            <person name="Labutti K."/>
            <person name="Lipzen A."/>
            <person name="Riley R."/>
            <person name="Barry K."/>
            <person name="Henrissat B."/>
            <person name="Grigoriev I.V."/>
            <person name="Herr J.R."/>
            <person name="Aime M.C."/>
        </authorList>
    </citation>
    <scope>NUCLEOTIDE SEQUENCE</scope>
    <source>
        <strain evidence="1">MCA 3950</strain>
    </source>
</reference>
<evidence type="ECO:0000313" key="1">
    <source>
        <dbReference type="EMBL" id="KAG7446182.1"/>
    </source>
</evidence>
<proteinExistence type="predicted"/>
<protein>
    <submittedName>
        <fullName evidence="1">Uncharacterized protein</fullName>
    </submittedName>
</protein>
<dbReference type="GeneID" id="66101527"/>
<keyword evidence="2" id="KW-1185">Reference proteome</keyword>
<evidence type="ECO:0000313" key="2">
    <source>
        <dbReference type="Proteomes" id="UP000812287"/>
    </source>
</evidence>
<accession>A0A9P8ATS9</accession>
<dbReference type="AlphaFoldDB" id="A0A9P8ATS9"/>
<dbReference type="RefSeq" id="XP_043039682.1">
    <property type="nucleotide sequence ID" value="XM_043179233.1"/>
</dbReference>
<sequence length="136" mass="15153">MPLPLRGLPTHTFDMNEKGRLQKRLQATHQPPTFVTRAEEDCRALKRAITRDTITKPTHILKQGPGKPCSEKSSAEHATWDILCYFAALSEEEVAGLDANVDCSLRPDASLSSLVTRTYVPNAHWMLACPSRPVPF</sequence>
<name>A0A9P8ATS9_9AGAR</name>